<protein>
    <submittedName>
        <fullName evidence="3">Alpha/beta hydrolase</fullName>
    </submittedName>
</protein>
<gene>
    <name evidence="3" type="ORF">SH580_16455</name>
</gene>
<dbReference type="InterPro" id="IPR029058">
    <property type="entry name" value="AB_hydrolase_fold"/>
</dbReference>
<dbReference type="EMBL" id="CP138858">
    <property type="protein sequence ID" value="WPJ95021.1"/>
    <property type="molecule type" value="Genomic_DNA"/>
</dbReference>
<reference evidence="3 4" key="1">
    <citation type="submission" date="2023-11" db="EMBL/GenBank/DDBJ databases">
        <title>Coraliomargarita sp. nov., isolated from marine algae.</title>
        <authorList>
            <person name="Lee J.K."/>
            <person name="Baek J.H."/>
            <person name="Kim J.M."/>
            <person name="Choi D.G."/>
            <person name="Jeon C.O."/>
        </authorList>
    </citation>
    <scope>NUCLEOTIDE SEQUENCE [LARGE SCALE GENOMIC DNA]</scope>
    <source>
        <strain evidence="3 4">J2-16</strain>
    </source>
</reference>
<feature type="domain" description="BD-FAE-like" evidence="2">
    <location>
        <begin position="35"/>
        <end position="231"/>
    </location>
</feature>
<sequence>MNTDTLHTGLPLTFPLWEHNTPLAGEALPGLPRLTMYLPSPELRSGQAMIICPGGGYGGLSVPKEGHRIARFLSSHGHAAAVLENRYAPYRHPAPLIDAQRAIRTLRHHAAEWFIAPDQIGIMGFSAGGHLAGTAATQAQVEAGIVGDAIDQQHSRPNFAALIYPVISLNADCAHLGSRNNLLGAEAEPQLIQQLSLENAVSDQTPPTLLVHTNEDGGVPPENSILFYQALRANNIPAELHIYEKEGHGIGLAKNHPWGKAMLQWMQNRL</sequence>
<evidence type="ECO:0000259" key="2">
    <source>
        <dbReference type="Pfam" id="PF20434"/>
    </source>
</evidence>
<evidence type="ECO:0000313" key="3">
    <source>
        <dbReference type="EMBL" id="WPJ95021.1"/>
    </source>
</evidence>
<keyword evidence="1 3" id="KW-0378">Hydrolase</keyword>
<dbReference type="PANTHER" id="PTHR48081">
    <property type="entry name" value="AB HYDROLASE SUPERFAMILY PROTEIN C4A8.06C"/>
    <property type="match status" value="1"/>
</dbReference>
<organism evidence="3 4">
    <name type="scientific">Coraliomargarita algicola</name>
    <dbReference type="NCBI Taxonomy" id="3092156"/>
    <lineage>
        <taxon>Bacteria</taxon>
        <taxon>Pseudomonadati</taxon>
        <taxon>Verrucomicrobiota</taxon>
        <taxon>Opitutia</taxon>
        <taxon>Puniceicoccales</taxon>
        <taxon>Coraliomargaritaceae</taxon>
        <taxon>Coraliomargarita</taxon>
    </lineage>
</organism>
<accession>A0ABZ0RG23</accession>
<dbReference type="InterPro" id="IPR050300">
    <property type="entry name" value="GDXG_lipolytic_enzyme"/>
</dbReference>
<name>A0ABZ0RG23_9BACT</name>
<dbReference type="Proteomes" id="UP001324993">
    <property type="component" value="Chromosome"/>
</dbReference>
<dbReference type="InterPro" id="IPR049492">
    <property type="entry name" value="BD-FAE-like_dom"/>
</dbReference>
<evidence type="ECO:0000313" key="4">
    <source>
        <dbReference type="Proteomes" id="UP001324993"/>
    </source>
</evidence>
<keyword evidence="4" id="KW-1185">Reference proteome</keyword>
<dbReference type="Pfam" id="PF20434">
    <property type="entry name" value="BD-FAE"/>
    <property type="match status" value="1"/>
</dbReference>
<proteinExistence type="predicted"/>
<dbReference type="SUPFAM" id="SSF53474">
    <property type="entry name" value="alpha/beta-Hydrolases"/>
    <property type="match status" value="1"/>
</dbReference>
<dbReference type="GO" id="GO:0016787">
    <property type="term" value="F:hydrolase activity"/>
    <property type="evidence" value="ECO:0007669"/>
    <property type="project" value="UniProtKB-KW"/>
</dbReference>
<dbReference type="RefSeq" id="WP_319831923.1">
    <property type="nucleotide sequence ID" value="NZ_CP138858.1"/>
</dbReference>
<evidence type="ECO:0000256" key="1">
    <source>
        <dbReference type="ARBA" id="ARBA00022801"/>
    </source>
</evidence>
<dbReference type="PANTHER" id="PTHR48081:SF6">
    <property type="entry name" value="PEPTIDASE S9 PROLYL OLIGOPEPTIDASE CATALYTIC DOMAIN-CONTAINING PROTEIN"/>
    <property type="match status" value="1"/>
</dbReference>
<dbReference type="Gene3D" id="3.40.50.1820">
    <property type="entry name" value="alpha/beta hydrolase"/>
    <property type="match status" value="1"/>
</dbReference>